<evidence type="ECO:0000256" key="1">
    <source>
        <dbReference type="ARBA" id="ARBA00006484"/>
    </source>
</evidence>
<evidence type="ECO:0000313" key="5">
    <source>
        <dbReference type="EMBL" id="OCB91818.1"/>
    </source>
</evidence>
<dbReference type="GO" id="GO:0050664">
    <property type="term" value="F:oxidoreductase activity, acting on NAD(P)H, oxygen as acceptor"/>
    <property type="evidence" value="ECO:0007669"/>
    <property type="project" value="TreeGrafter"/>
</dbReference>
<evidence type="ECO:0000256" key="3">
    <source>
        <dbReference type="ARBA" id="ARBA00023002"/>
    </source>
</evidence>
<proteinExistence type="inferred from homology"/>
<dbReference type="FunFam" id="3.40.50.720:FF:000084">
    <property type="entry name" value="Short-chain dehydrogenase reductase"/>
    <property type="match status" value="1"/>
</dbReference>
<name>A0A9Q5NBM8_SANBA</name>
<dbReference type="Pfam" id="PF13561">
    <property type="entry name" value="adh_short_C2"/>
    <property type="match status" value="1"/>
</dbReference>
<dbReference type="PROSITE" id="PS00061">
    <property type="entry name" value="ADH_SHORT"/>
    <property type="match status" value="1"/>
</dbReference>
<reference evidence="5" key="1">
    <citation type="submission" date="2016-06" db="EMBL/GenBank/DDBJ databases">
        <title>Draft Genome sequence of the fungus Inonotus baumii.</title>
        <authorList>
            <person name="Zhu H."/>
            <person name="Lin W."/>
        </authorList>
    </citation>
    <scope>NUCLEOTIDE SEQUENCE</scope>
    <source>
        <strain evidence="5">821</strain>
    </source>
</reference>
<dbReference type="PANTHER" id="PTHR43008">
    <property type="entry name" value="BENZIL REDUCTASE"/>
    <property type="match status" value="1"/>
</dbReference>
<dbReference type="PRINTS" id="PR00081">
    <property type="entry name" value="GDHRDH"/>
</dbReference>
<dbReference type="InterPro" id="IPR002347">
    <property type="entry name" value="SDR_fam"/>
</dbReference>
<keyword evidence="3" id="KW-0560">Oxidoreductase</keyword>
<evidence type="ECO:0000256" key="4">
    <source>
        <dbReference type="SAM" id="MobiDB-lite"/>
    </source>
</evidence>
<sequence>MYTTSRTAVTLAAAAHNSLSFSLRLPGSLFSPVIRRRIPNVQERNMSIPAHKQVKKESKDRASPQSPRNVTLPDRFSVKNKVCLVTGAARGLGYEFCRAFIEILYATCHANRGSKSIVLLDMQESAAREAAKEITESSKRRLDNMEDLDVVGFGCNVASERSVEETFDNVLSHFGRIDAVVASAGVVENFPALDYPADRAKLLFDVNYHGAFFTARASAKRMIPNGGGSIVLISSMSAGIVNVPQPQAPYNASKAAVKQLAASLAVEWASKNVRVNTLSPGYMRTRLTRKVLDQDDDLNRKWKSLTPMGRLGEPDDLDGAVVFLSSDAARFITVMPISVPTLSSVTGSTTPSPPPADSGTNADGPTEGLGAEIDGLIRVIAQKATRLIGWQESHNNQVLCLQEQIRELWSNITDVKRENREIIARLEDLSAAIAGVTLFPVASSNVN</sequence>
<comment type="similarity">
    <text evidence="1">Belongs to the short-chain dehydrogenases/reductases (SDR) family.</text>
</comment>
<dbReference type="OrthoDB" id="1888931at2759"/>
<comment type="caution">
    <text evidence="5">The sequence shown here is derived from an EMBL/GenBank/DDBJ whole genome shotgun (WGS) entry which is preliminary data.</text>
</comment>
<feature type="region of interest" description="Disordered" evidence="4">
    <location>
        <begin position="41"/>
        <end position="71"/>
    </location>
</feature>
<dbReference type="EMBL" id="LNZH02000061">
    <property type="protein sequence ID" value="OCB91818.1"/>
    <property type="molecule type" value="Genomic_DNA"/>
</dbReference>
<dbReference type="PANTHER" id="PTHR43008:SF14">
    <property type="entry name" value="DEHYDROGENASE ARBD, PUTATIVE-RELATED"/>
    <property type="match status" value="1"/>
</dbReference>
<keyword evidence="6" id="KW-1185">Reference proteome</keyword>
<organism evidence="5 6">
    <name type="scientific">Sanghuangporus baumii</name>
    <name type="common">Phellinus baumii</name>
    <dbReference type="NCBI Taxonomy" id="108892"/>
    <lineage>
        <taxon>Eukaryota</taxon>
        <taxon>Fungi</taxon>
        <taxon>Dikarya</taxon>
        <taxon>Basidiomycota</taxon>
        <taxon>Agaricomycotina</taxon>
        <taxon>Agaricomycetes</taxon>
        <taxon>Hymenochaetales</taxon>
        <taxon>Hymenochaetaceae</taxon>
        <taxon>Sanghuangporus</taxon>
    </lineage>
</organism>
<dbReference type="Proteomes" id="UP000757232">
    <property type="component" value="Unassembled WGS sequence"/>
</dbReference>
<dbReference type="AlphaFoldDB" id="A0A9Q5NBM8"/>
<dbReference type="GO" id="GO:0016616">
    <property type="term" value="F:oxidoreductase activity, acting on the CH-OH group of donors, NAD or NADP as acceptor"/>
    <property type="evidence" value="ECO:0007669"/>
    <property type="project" value="UniProtKB-ARBA"/>
</dbReference>
<evidence type="ECO:0000313" key="6">
    <source>
        <dbReference type="Proteomes" id="UP000757232"/>
    </source>
</evidence>
<evidence type="ECO:0000256" key="2">
    <source>
        <dbReference type="ARBA" id="ARBA00022857"/>
    </source>
</evidence>
<keyword evidence="2" id="KW-0521">NADP</keyword>
<feature type="region of interest" description="Disordered" evidence="4">
    <location>
        <begin position="342"/>
        <end position="367"/>
    </location>
</feature>
<dbReference type="InterPro" id="IPR036291">
    <property type="entry name" value="NAD(P)-bd_dom_sf"/>
</dbReference>
<dbReference type="SUPFAM" id="SSF51735">
    <property type="entry name" value="NAD(P)-binding Rossmann-fold domains"/>
    <property type="match status" value="1"/>
</dbReference>
<protein>
    <submittedName>
        <fullName evidence="5">NAD-binding protein</fullName>
    </submittedName>
</protein>
<accession>A0A9Q5NBM8</accession>
<dbReference type="Gene3D" id="3.40.50.720">
    <property type="entry name" value="NAD(P)-binding Rossmann-like Domain"/>
    <property type="match status" value="1"/>
</dbReference>
<dbReference type="InterPro" id="IPR020904">
    <property type="entry name" value="Sc_DH/Rdtase_CS"/>
</dbReference>
<dbReference type="PRINTS" id="PR00080">
    <property type="entry name" value="SDRFAMILY"/>
</dbReference>
<gene>
    <name evidence="5" type="ORF">A7U60_g907</name>
</gene>